<dbReference type="AlphaFoldDB" id="A0A6G1DPB9"/>
<dbReference type="Proteomes" id="UP000479710">
    <property type="component" value="Unassembled WGS sequence"/>
</dbReference>
<accession>A0A6G1DPB9</accession>
<comment type="caution">
    <text evidence="1">The sequence shown here is derived from an EMBL/GenBank/DDBJ whole genome shotgun (WGS) entry which is preliminary data.</text>
</comment>
<sequence>MAGGPLHAEHCRHVLQAVAYAAAVAISGVNAILTEHEEVHLHLVDRRRQEHRHAVVVAEL</sequence>
<keyword evidence="2" id="KW-1185">Reference proteome</keyword>
<gene>
    <name evidence="1" type="ORF">E2562_025349</name>
</gene>
<evidence type="ECO:0000313" key="2">
    <source>
        <dbReference type="Proteomes" id="UP000479710"/>
    </source>
</evidence>
<reference evidence="1 2" key="1">
    <citation type="submission" date="2019-11" db="EMBL/GenBank/DDBJ databases">
        <title>Whole genome sequence of Oryza granulata.</title>
        <authorList>
            <person name="Li W."/>
        </authorList>
    </citation>
    <scope>NUCLEOTIDE SEQUENCE [LARGE SCALE GENOMIC DNA]</scope>
    <source>
        <strain evidence="2">cv. Menghai</strain>
        <tissue evidence="1">Leaf</tissue>
    </source>
</reference>
<dbReference type="EMBL" id="SPHZ02000006">
    <property type="protein sequence ID" value="KAF0913934.1"/>
    <property type="molecule type" value="Genomic_DNA"/>
</dbReference>
<name>A0A6G1DPB9_9ORYZ</name>
<protein>
    <submittedName>
        <fullName evidence="1">Uncharacterized protein</fullName>
    </submittedName>
</protein>
<organism evidence="1 2">
    <name type="scientific">Oryza meyeriana var. granulata</name>
    <dbReference type="NCBI Taxonomy" id="110450"/>
    <lineage>
        <taxon>Eukaryota</taxon>
        <taxon>Viridiplantae</taxon>
        <taxon>Streptophyta</taxon>
        <taxon>Embryophyta</taxon>
        <taxon>Tracheophyta</taxon>
        <taxon>Spermatophyta</taxon>
        <taxon>Magnoliopsida</taxon>
        <taxon>Liliopsida</taxon>
        <taxon>Poales</taxon>
        <taxon>Poaceae</taxon>
        <taxon>BOP clade</taxon>
        <taxon>Oryzoideae</taxon>
        <taxon>Oryzeae</taxon>
        <taxon>Oryzinae</taxon>
        <taxon>Oryza</taxon>
        <taxon>Oryza meyeriana</taxon>
    </lineage>
</organism>
<proteinExistence type="predicted"/>
<evidence type="ECO:0000313" key="1">
    <source>
        <dbReference type="EMBL" id="KAF0913934.1"/>
    </source>
</evidence>